<dbReference type="EMBL" id="AHJE01000105">
    <property type="protein sequence ID" value="EHP38871.1"/>
    <property type="molecule type" value="Genomic_DNA"/>
</dbReference>
<comment type="caution">
    <text evidence="1">The sequence shown here is derived from an EMBL/GenBank/DDBJ whole genome shotgun (WGS) entry which is preliminary data.</text>
</comment>
<accession>H1SF46</accession>
<evidence type="ECO:0000313" key="2">
    <source>
        <dbReference type="Proteomes" id="UP000005808"/>
    </source>
</evidence>
<dbReference type="OrthoDB" id="8812527at2"/>
<gene>
    <name evidence="1" type="ORF">OR16_34738</name>
</gene>
<sequence length="99" mass="10928">MNFKLTILAINTRSGRSIKTGRDYTMHEAQCVITAQREGEEQKISVGTVMVADTLKDTPQGDYLPEFGPRVRDGRIEFEVVGLKPLNARTPAQPVPKAA</sequence>
<evidence type="ECO:0000313" key="1">
    <source>
        <dbReference type="EMBL" id="EHP38871.1"/>
    </source>
</evidence>
<dbReference type="AlphaFoldDB" id="H1SF46"/>
<name>H1SF46_9BURK</name>
<dbReference type="Proteomes" id="UP000005808">
    <property type="component" value="Unassembled WGS sequence"/>
</dbReference>
<protein>
    <recommendedName>
        <fullName evidence="3">Cellulose synthase</fullName>
    </recommendedName>
</protein>
<reference evidence="1 2" key="1">
    <citation type="journal article" date="2012" name="J. Bacteriol.">
        <title>De Novo Genome Project of Cupriavidus basilensis OR16.</title>
        <authorList>
            <person name="Cserhati M."/>
            <person name="Kriszt B."/>
            <person name="Szoboszlay S."/>
            <person name="Toth A."/>
            <person name="Szabo I."/>
            <person name="Tancsics A."/>
            <person name="Nagy I."/>
            <person name="Horvath B."/>
            <person name="Nagy I."/>
            <person name="Kukolya J."/>
        </authorList>
    </citation>
    <scope>NUCLEOTIDE SEQUENCE [LARGE SCALE GENOMIC DNA]</scope>
    <source>
        <strain evidence="1 2">OR16</strain>
    </source>
</reference>
<dbReference type="RefSeq" id="WP_006162842.1">
    <property type="nucleotide sequence ID" value="NZ_AHJE01000105.1"/>
</dbReference>
<evidence type="ECO:0008006" key="3">
    <source>
        <dbReference type="Google" id="ProtNLM"/>
    </source>
</evidence>
<organism evidence="1 2">
    <name type="scientific">Cupriavidus basilensis OR16</name>
    <dbReference type="NCBI Taxonomy" id="1127483"/>
    <lineage>
        <taxon>Bacteria</taxon>
        <taxon>Pseudomonadati</taxon>
        <taxon>Pseudomonadota</taxon>
        <taxon>Betaproteobacteria</taxon>
        <taxon>Burkholderiales</taxon>
        <taxon>Burkholderiaceae</taxon>
        <taxon>Cupriavidus</taxon>
    </lineage>
</organism>
<dbReference type="PATRIC" id="fig|1127483.3.peg.6940"/>
<proteinExistence type="predicted"/>